<evidence type="ECO:0000313" key="3">
    <source>
        <dbReference type="EMBL" id="KAK4505073.1"/>
    </source>
</evidence>
<feature type="region of interest" description="Disordered" evidence="1">
    <location>
        <begin position="1"/>
        <end position="75"/>
    </location>
</feature>
<dbReference type="InterPro" id="IPR010730">
    <property type="entry name" value="HET"/>
</dbReference>
<protein>
    <recommendedName>
        <fullName evidence="2">Heterokaryon incompatibility domain-containing protein</fullName>
    </recommendedName>
</protein>
<name>A0ABR0EW55_ZASCE</name>
<comment type="caution">
    <text evidence="3">The sequence shown here is derived from an EMBL/GenBank/DDBJ whole genome shotgun (WGS) entry which is preliminary data.</text>
</comment>
<dbReference type="InterPro" id="IPR052895">
    <property type="entry name" value="HetReg/Transcr_Mod"/>
</dbReference>
<feature type="domain" description="Heterokaryon incompatibility" evidence="2">
    <location>
        <begin position="144"/>
        <end position="275"/>
    </location>
</feature>
<dbReference type="Proteomes" id="UP001305779">
    <property type="component" value="Unassembled WGS sequence"/>
</dbReference>
<proteinExistence type="predicted"/>
<gene>
    <name evidence="3" type="ORF">PRZ48_003036</name>
</gene>
<evidence type="ECO:0000259" key="2">
    <source>
        <dbReference type="Pfam" id="PF06985"/>
    </source>
</evidence>
<organism evidence="3 4">
    <name type="scientific">Zasmidium cellare</name>
    <name type="common">Wine cellar mold</name>
    <name type="synonym">Racodium cellare</name>
    <dbReference type="NCBI Taxonomy" id="395010"/>
    <lineage>
        <taxon>Eukaryota</taxon>
        <taxon>Fungi</taxon>
        <taxon>Dikarya</taxon>
        <taxon>Ascomycota</taxon>
        <taxon>Pezizomycotina</taxon>
        <taxon>Dothideomycetes</taxon>
        <taxon>Dothideomycetidae</taxon>
        <taxon>Mycosphaerellales</taxon>
        <taxon>Mycosphaerellaceae</taxon>
        <taxon>Zasmidium</taxon>
    </lineage>
</organism>
<dbReference type="PANTHER" id="PTHR24148">
    <property type="entry name" value="ANKYRIN REPEAT DOMAIN-CONTAINING PROTEIN 39 HOMOLOG-RELATED"/>
    <property type="match status" value="1"/>
</dbReference>
<dbReference type="PANTHER" id="PTHR24148:SF82">
    <property type="entry name" value="HETEROKARYON INCOMPATIBILITY DOMAIN-CONTAINING PROTEIN"/>
    <property type="match status" value="1"/>
</dbReference>
<accession>A0ABR0EW55</accession>
<dbReference type="Pfam" id="PF06985">
    <property type="entry name" value="HET"/>
    <property type="match status" value="1"/>
</dbReference>
<dbReference type="EMBL" id="JAXOVC010000002">
    <property type="protein sequence ID" value="KAK4505073.1"/>
    <property type="molecule type" value="Genomic_DNA"/>
</dbReference>
<sequence>MEPTDDFHTDEELARRLQAEWDEEDQYYLSHGPSEEDENDEVPAPKLPPRPNLPPRPAAQPRDAQHPNRRYPDVPLDATHQIRVLELQPGRYGGDIFCTLVVQDLDLSTQPTIPDPKIKSRPEADFDKPEVWEEYRRQCADPPYVALSYTWGDPKPEEQKPVNLHGIDGFSVTPNLHACLARLRKREDARRLWIDQLCIHQDNLEERAAQVRAMAHIYAQAIDVYVWLGDTTTLNELPNEADGAWAYRRAVFDQLQEAVNRAASSWWTRAWVVQEFMMARREPMMCFGLCQVRWSNLVETLFTISKERGGVGAPSADRFKHLAKGFWQEGRQVTIDPIKLLGSDLLNYASMGLDSKEDKPFDRGPRGLANYAWTFTQTQAKDPRDKVYSLYGLMTDDEKVRTTVDYSKDVVKVFSEATYTAMVVNGHLGFMRHVSSRKRSDPYLPSWAVDFASRRAF</sequence>
<keyword evidence="4" id="KW-1185">Reference proteome</keyword>
<feature type="compositionally biased region" description="Pro residues" evidence="1">
    <location>
        <begin position="45"/>
        <end position="58"/>
    </location>
</feature>
<evidence type="ECO:0000256" key="1">
    <source>
        <dbReference type="SAM" id="MobiDB-lite"/>
    </source>
</evidence>
<feature type="compositionally biased region" description="Basic and acidic residues" evidence="1">
    <location>
        <begin position="1"/>
        <end position="19"/>
    </location>
</feature>
<reference evidence="3 4" key="1">
    <citation type="journal article" date="2023" name="G3 (Bethesda)">
        <title>A chromosome-level genome assembly of Zasmidium syzygii isolated from banana leaves.</title>
        <authorList>
            <person name="van Westerhoven A.C."/>
            <person name="Mehrabi R."/>
            <person name="Talebi R."/>
            <person name="Steentjes M.B.F."/>
            <person name="Corcolon B."/>
            <person name="Chong P.A."/>
            <person name="Kema G.H.J."/>
            <person name="Seidl M.F."/>
        </authorList>
    </citation>
    <scope>NUCLEOTIDE SEQUENCE [LARGE SCALE GENOMIC DNA]</scope>
    <source>
        <strain evidence="3 4">P124</strain>
    </source>
</reference>
<evidence type="ECO:0000313" key="4">
    <source>
        <dbReference type="Proteomes" id="UP001305779"/>
    </source>
</evidence>
<feature type="compositionally biased region" description="Basic and acidic residues" evidence="1">
    <location>
        <begin position="63"/>
        <end position="72"/>
    </location>
</feature>